<dbReference type="KEGG" id="pcre:NCTC12858_01098"/>
<gene>
    <name evidence="2" type="ORF">NCTC12858_01098</name>
</gene>
<dbReference type="STRING" id="393921.HQ45_01730"/>
<keyword evidence="1" id="KW-1133">Transmembrane helix</keyword>
<name>A0A0A2FII5_9PORP</name>
<organism evidence="2 3">
    <name type="scientific">Porphyromonas crevioricanis</name>
    <dbReference type="NCBI Taxonomy" id="393921"/>
    <lineage>
        <taxon>Bacteria</taxon>
        <taxon>Pseudomonadati</taxon>
        <taxon>Bacteroidota</taxon>
        <taxon>Bacteroidia</taxon>
        <taxon>Bacteroidales</taxon>
        <taxon>Porphyromonadaceae</taxon>
        <taxon>Porphyromonas</taxon>
    </lineage>
</organism>
<reference evidence="2 3" key="1">
    <citation type="submission" date="2018-06" db="EMBL/GenBank/DDBJ databases">
        <authorList>
            <consortium name="Pathogen Informatics"/>
            <person name="Doyle S."/>
        </authorList>
    </citation>
    <scope>NUCLEOTIDE SEQUENCE [LARGE SCALE GENOMIC DNA]</scope>
    <source>
        <strain evidence="2 3">NCTC12858</strain>
    </source>
</reference>
<feature type="transmembrane region" description="Helical" evidence="1">
    <location>
        <begin position="166"/>
        <end position="184"/>
    </location>
</feature>
<keyword evidence="1" id="KW-0472">Membrane</keyword>
<dbReference type="RefSeq" id="WP_036887481.1">
    <property type="nucleotide sequence ID" value="NZ_JQJB01000003.1"/>
</dbReference>
<evidence type="ECO:0000256" key="1">
    <source>
        <dbReference type="SAM" id="Phobius"/>
    </source>
</evidence>
<evidence type="ECO:0000313" key="3">
    <source>
        <dbReference type="Proteomes" id="UP000249300"/>
    </source>
</evidence>
<feature type="transmembrane region" description="Helical" evidence="1">
    <location>
        <begin position="63"/>
        <end position="85"/>
    </location>
</feature>
<sequence length="236" mass="26555">MNTLLLFLVVVVVCKMMLQMSFYSVRVSLIVALAYAAVPLFMHATALMLNRLEVERMLSSSEAIGNISLLIVIDLIQTVYFCIYHQRELPTHRLKRAVAIVVSFCPSLLVLPAIAYIQLHLFFSALGVSFLSLSIGLSVVIFVVFAVSGPLLRQMLGRGGSLRSELVILLSLLIFLYTIAMGLIRHNASVAAPEMKEGYKLQDFAFTLVILFLGIAMGFIYHRLREHWQRRRSSLY</sequence>
<dbReference type="EMBL" id="LS483447">
    <property type="protein sequence ID" value="SQH73253.1"/>
    <property type="molecule type" value="Genomic_DNA"/>
</dbReference>
<keyword evidence="1" id="KW-0812">Transmembrane</keyword>
<accession>A0A0A2FII5</accession>
<feature type="transmembrane region" description="Helical" evidence="1">
    <location>
        <begin position="204"/>
        <end position="224"/>
    </location>
</feature>
<evidence type="ECO:0000313" key="2">
    <source>
        <dbReference type="EMBL" id="SQH73253.1"/>
    </source>
</evidence>
<dbReference type="Proteomes" id="UP000249300">
    <property type="component" value="Chromosome 1"/>
</dbReference>
<feature type="transmembrane region" description="Helical" evidence="1">
    <location>
        <begin position="97"/>
        <end position="117"/>
    </location>
</feature>
<keyword evidence="3" id="KW-1185">Reference proteome</keyword>
<proteinExistence type="predicted"/>
<dbReference type="AlphaFoldDB" id="A0A0A2FII5"/>
<feature type="transmembrane region" description="Helical" evidence="1">
    <location>
        <begin position="123"/>
        <end position="145"/>
    </location>
</feature>
<protein>
    <submittedName>
        <fullName evidence="2">Uncharacterized protein</fullName>
    </submittedName>
</protein>